<sequence length="755" mass="84505">MDIIKSNPYRIIGILVGTSTREEHSKTKKLKMYIEAGQQVPEDFSFPIIGDLNRSSGNVEDAISKLNLNSDRVNASLFWFYNGNSVTDEPMFDSLKASKEDSKEAINAWVKLATSEDVTKRNASAFQNLSTLYLNGAFKKKTISKKNLEKGIILKLKFLESDFINDFIKLSSDETYKLSIDTLQIQFLTQVYSQIEKVDITLGDWYLECISKISFTAKQNYLNDFVSKPIDRIKTKIEETKVKRKNDPSKGYDLGLSLFENENGKIKTIQNILGKSNIQFISASDKLSDEILQCGIVFFKKHRDTSTDPSAKAMDLFKKAKKLAVGSIAIQRCQENTENLQEWIDEKPERDKHNRISDDLTALIEIFDRFERNAETIGNARILINLSIPLLNNIKNILGASDEMYLKLSTRVASQAQSYIIEEVNNAQDNFDYKIAVDRFGTLNKIKTALRTGWEVTNLIGTLDMEYDYKTGRFNQNKNALKNLCSQLNVSTPSYSTSSLNTTPRPLTSPKSSSTYTAPKSNSGNINWGGWIFIIFFFIIVIMCISNGSQNDYSGDTNYNLAFDSAATVVDSAAAVVDSAFAYPYADTTAAIVDTASAVAMPAEQNRSPFIGNQLQNGSSPLDRCFGPGFYEGNAILTIKNGGNSDAIVCLYSTSKGRTIRNEYVQKNSNFKMSNIPQDYYKIRVFYGNDWNPNLENSCGTNGNFESDVNFSEFDGEEYFEDSSRGHTNATVTLYSVANGNASSSPINQSSFFNK</sequence>
<organism evidence="3 4">
    <name type="scientific">Flavobacterium azizsancarii</name>
    <dbReference type="NCBI Taxonomy" id="2961580"/>
    <lineage>
        <taxon>Bacteria</taxon>
        <taxon>Pseudomonadati</taxon>
        <taxon>Bacteroidota</taxon>
        <taxon>Flavobacteriia</taxon>
        <taxon>Flavobacteriales</taxon>
        <taxon>Flavobacteriaceae</taxon>
        <taxon>Flavobacterium</taxon>
    </lineage>
</organism>
<keyword evidence="2" id="KW-0472">Membrane</keyword>
<gene>
    <name evidence="3" type="ORF">NJT12_06195</name>
</gene>
<dbReference type="Proteomes" id="UP001212170">
    <property type="component" value="Unassembled WGS sequence"/>
</dbReference>
<reference evidence="3 4" key="1">
    <citation type="journal article" date="2023" name="Chemosphere">
        <title>Whole genome analysis of Flavobacterium aziz-sancarii sp. nov., isolated from Ardley Island (Antarctica), revealed a rich resistome and bioremediation potential.</title>
        <authorList>
            <person name="Otur C."/>
            <person name="Okay S."/>
            <person name="Kurt-Kizildogan A."/>
        </authorList>
    </citation>
    <scope>NUCLEOTIDE SEQUENCE [LARGE SCALE GENOMIC DNA]</scope>
    <source>
        <strain evidence="3 4">AC</strain>
    </source>
</reference>
<keyword evidence="2" id="KW-0812">Transmembrane</keyword>
<evidence type="ECO:0000256" key="1">
    <source>
        <dbReference type="SAM" id="MobiDB-lite"/>
    </source>
</evidence>
<feature type="region of interest" description="Disordered" evidence="1">
    <location>
        <begin position="494"/>
        <end position="519"/>
    </location>
</feature>
<keyword evidence="2" id="KW-1133">Transmembrane helix</keyword>
<protein>
    <submittedName>
        <fullName evidence="3">Uncharacterized protein</fullName>
    </submittedName>
</protein>
<accession>A0ABT4WAQ9</accession>
<keyword evidence="4" id="KW-1185">Reference proteome</keyword>
<evidence type="ECO:0000313" key="4">
    <source>
        <dbReference type="Proteomes" id="UP001212170"/>
    </source>
</evidence>
<comment type="caution">
    <text evidence="3">The sequence shown here is derived from an EMBL/GenBank/DDBJ whole genome shotgun (WGS) entry which is preliminary data.</text>
</comment>
<proteinExistence type="predicted"/>
<feature type="transmembrane region" description="Helical" evidence="2">
    <location>
        <begin position="528"/>
        <end position="545"/>
    </location>
</feature>
<evidence type="ECO:0000313" key="3">
    <source>
        <dbReference type="EMBL" id="MDA6069205.1"/>
    </source>
</evidence>
<name>A0ABT4WAQ9_9FLAO</name>
<dbReference type="RefSeq" id="WP_271335020.1">
    <property type="nucleotide sequence ID" value="NZ_JAMZNK010000007.1"/>
</dbReference>
<evidence type="ECO:0000256" key="2">
    <source>
        <dbReference type="SAM" id="Phobius"/>
    </source>
</evidence>
<dbReference type="EMBL" id="JAMZNK010000007">
    <property type="protein sequence ID" value="MDA6069205.1"/>
    <property type="molecule type" value="Genomic_DNA"/>
</dbReference>